<comment type="function">
    <text evidence="2">Involved in bacillithiol (BSH) biosynthesis. May catalyze the last step of the pathway, the addition of cysteine to glucosamine malate (GlcN-Mal) to generate BSH.</text>
</comment>
<dbReference type="Pfam" id="PF24850">
    <property type="entry name" value="CC_BshC"/>
    <property type="match status" value="1"/>
</dbReference>
<protein>
    <recommendedName>
        <fullName evidence="2">Putative cysteine ligase BshC</fullName>
        <ecNumber evidence="2">6.-.-.-</ecNumber>
    </recommendedName>
</protein>
<gene>
    <name evidence="2 5" type="primary">bshC</name>
    <name evidence="5" type="ORF">CF394_01920</name>
</gene>
<dbReference type="GO" id="GO:0016874">
    <property type="term" value="F:ligase activity"/>
    <property type="evidence" value="ECO:0007669"/>
    <property type="project" value="UniProtKB-UniRule"/>
</dbReference>
<dbReference type="HAMAP" id="MF_01867">
    <property type="entry name" value="BshC"/>
    <property type="match status" value="1"/>
</dbReference>
<comment type="caution">
    <text evidence="5">The sequence shown here is derived from an EMBL/GenBank/DDBJ whole genome shotgun (WGS) entry which is preliminary data.</text>
</comment>
<dbReference type="InterPro" id="IPR055399">
    <property type="entry name" value="CC_BshC"/>
</dbReference>
<dbReference type="OrthoDB" id="9765151at2"/>
<name>A0A264W6K7_9BACL</name>
<dbReference type="EC" id="6.-.-.-" evidence="2"/>
<dbReference type="EMBL" id="NOKQ01000134">
    <property type="protein sequence ID" value="OZS79199.1"/>
    <property type="molecule type" value="Genomic_DNA"/>
</dbReference>
<evidence type="ECO:0000256" key="1">
    <source>
        <dbReference type="ARBA" id="ARBA00022598"/>
    </source>
</evidence>
<proteinExistence type="inferred from homology"/>
<dbReference type="InterPro" id="IPR011199">
    <property type="entry name" value="Bacillithiol_biosynth_BshC"/>
</dbReference>
<feature type="domain" description="Bacillithiol biosynthesis BshC C-terminal coiled-coil" evidence="4">
    <location>
        <begin position="379"/>
        <end position="537"/>
    </location>
</feature>
<reference evidence="5 6" key="1">
    <citation type="submission" date="2017-07" db="EMBL/GenBank/DDBJ databases">
        <title>Tetzosporium hominis gen.nov. sp.nov.</title>
        <authorList>
            <person name="Tetz G."/>
            <person name="Tetz V."/>
        </authorList>
    </citation>
    <scope>NUCLEOTIDE SEQUENCE [LARGE SCALE GENOMIC DNA]</scope>
    <source>
        <strain evidence="5 6">VT-49</strain>
    </source>
</reference>
<dbReference type="PIRSF" id="PIRSF012535">
    <property type="entry name" value="UCP012535"/>
    <property type="match status" value="1"/>
</dbReference>
<keyword evidence="6" id="KW-1185">Reference proteome</keyword>
<accession>A0A264W6K7</accession>
<comment type="similarity">
    <text evidence="2">Belongs to the BshC family.</text>
</comment>
<dbReference type="Proteomes" id="UP000217065">
    <property type="component" value="Unassembled WGS sequence"/>
</dbReference>
<dbReference type="Pfam" id="PF10079">
    <property type="entry name" value="Rossmann-like_BshC"/>
    <property type="match status" value="1"/>
</dbReference>
<dbReference type="RefSeq" id="WP_094941578.1">
    <property type="nucleotide sequence ID" value="NZ_NOKQ01000134.1"/>
</dbReference>
<organism evidence="5 6">
    <name type="scientific">Tetzosporium hominis</name>
    <dbReference type="NCBI Taxonomy" id="2020506"/>
    <lineage>
        <taxon>Bacteria</taxon>
        <taxon>Bacillati</taxon>
        <taxon>Bacillota</taxon>
        <taxon>Bacilli</taxon>
        <taxon>Bacillales</taxon>
        <taxon>Caryophanaceae</taxon>
        <taxon>Tetzosporium</taxon>
    </lineage>
</organism>
<evidence type="ECO:0000313" key="5">
    <source>
        <dbReference type="EMBL" id="OZS79199.1"/>
    </source>
</evidence>
<feature type="domain" description="Bacillithiol biosynthesis BshC N-terminal Rossmann-like" evidence="3">
    <location>
        <begin position="1"/>
        <end position="376"/>
    </location>
</feature>
<dbReference type="InterPro" id="IPR055398">
    <property type="entry name" value="Rossmann-like_BshC"/>
</dbReference>
<evidence type="ECO:0000259" key="4">
    <source>
        <dbReference type="Pfam" id="PF24850"/>
    </source>
</evidence>
<sequence>MKVTTHPQPKASAFYSTYIDRFEEVEDYFHYSWKPEAWKTRTEELKYPSSRRARLVETIKASMDQLELSEMQRQHLLDLEKGAAVTITGQQTGILTGPIYSIHKAVTAIVLARQISETTMKKVVPVFWMAGEDHDILEVNHFYVEKNREVSKLSLSVERLSTEMVAEQQIPTSEFRGLLHQAFRDLPETEHTLSLWKMIESSLERHGTYKGFFLELFQQFFHKEGLLFVNSSDVAMRELAKEFTKELIRNNEALRNSVYDKEQQLASSGFGFPIQCRLENAHLFYVEDNHRYLLEATDTGFKNEDLKKSWTTEQLLEEVEQNPACISHNVVTRPLVQQYLFPVHTFVGGPGEIAYWALLKEAFTVMNLKMPIVAPRFSITILPLSIEKKMKETGLSLEDVWAGETPGRLQAYIDSQKNKQLSSEVEELYTLLSNHYTKLSKTLQQEGFKLDPLLEKNHNLHRQQVTFLDHTIEDLYYRRFDAAVASYKAIQNELVPLDSLQERIYSPLHYLNKYGTEIINQLLEIPYEMNGKHIVVHTS</sequence>
<dbReference type="NCBIfam" id="TIGR03998">
    <property type="entry name" value="thiol_BshC"/>
    <property type="match status" value="1"/>
</dbReference>
<evidence type="ECO:0000313" key="6">
    <source>
        <dbReference type="Proteomes" id="UP000217065"/>
    </source>
</evidence>
<evidence type="ECO:0000259" key="3">
    <source>
        <dbReference type="Pfam" id="PF10079"/>
    </source>
</evidence>
<keyword evidence="1 2" id="KW-0436">Ligase</keyword>
<dbReference type="AlphaFoldDB" id="A0A264W6K7"/>
<evidence type="ECO:0000256" key="2">
    <source>
        <dbReference type="HAMAP-Rule" id="MF_01867"/>
    </source>
</evidence>